<dbReference type="AlphaFoldDB" id="A0A502H1D8"/>
<keyword evidence="3" id="KW-1185">Reference proteome</keyword>
<dbReference type="InterPro" id="IPR000182">
    <property type="entry name" value="GNAT_dom"/>
</dbReference>
<keyword evidence="2" id="KW-0808">Transferase</keyword>
<gene>
    <name evidence="2" type="ORF">EAH73_05435</name>
</gene>
<evidence type="ECO:0000313" key="3">
    <source>
        <dbReference type="Proteomes" id="UP000317646"/>
    </source>
</evidence>
<dbReference type="InterPro" id="IPR016181">
    <property type="entry name" value="Acyl_CoA_acyltransferase"/>
</dbReference>
<dbReference type="PROSITE" id="PS51186">
    <property type="entry name" value="GNAT"/>
    <property type="match status" value="1"/>
</dbReference>
<evidence type="ECO:0000313" key="2">
    <source>
        <dbReference type="EMBL" id="TPG67176.1"/>
    </source>
</evidence>
<dbReference type="SUPFAM" id="SSF55729">
    <property type="entry name" value="Acyl-CoA N-acyltransferases (Nat)"/>
    <property type="match status" value="1"/>
</dbReference>
<dbReference type="Gene3D" id="3.40.630.30">
    <property type="match status" value="1"/>
</dbReference>
<evidence type="ECO:0000259" key="1">
    <source>
        <dbReference type="PROSITE" id="PS51186"/>
    </source>
</evidence>
<dbReference type="Pfam" id="PF13302">
    <property type="entry name" value="Acetyltransf_3"/>
    <property type="match status" value="1"/>
</dbReference>
<sequence length="249" mass="26887">MAADIGRGLLVLGKSGGAHGRGGRQGLYSRAPRRVAVGAFITAPLVGAPPPNRAPARSSRAVLSYVGLMPLPRTPLLTTRLLLRPYEAADADAFFALLQHNQARLNTSFPDRLRTVPTIAEAPGALAAFAADWESGRFYVLGIWLRATGAYLGDICLMPQHDAQAEIGYYLAREAEGHGYAREALAAVCGFGFGPVASRRLLIRCFADNTRGQAVALAAGFRLENPAPRRAWFRNADAVGRIYRFVQER</sequence>
<dbReference type="GO" id="GO:0016747">
    <property type="term" value="F:acyltransferase activity, transferring groups other than amino-acyl groups"/>
    <property type="evidence" value="ECO:0007669"/>
    <property type="project" value="InterPro"/>
</dbReference>
<reference evidence="2 3" key="1">
    <citation type="journal article" date="2019" name="Environ. Microbiol.">
        <title>Species interactions and distinct microbial communities in high Arctic permafrost affected cryosols are associated with the CH4 and CO2 gas fluxes.</title>
        <authorList>
            <person name="Altshuler I."/>
            <person name="Hamel J."/>
            <person name="Turney S."/>
            <person name="Magnuson E."/>
            <person name="Levesque R."/>
            <person name="Greer C."/>
            <person name="Whyte L.G."/>
        </authorList>
    </citation>
    <scope>NUCLEOTIDE SEQUENCE [LARGE SCALE GENOMIC DNA]</scope>
    <source>
        <strain evidence="2 3">S9.2P</strain>
    </source>
</reference>
<protein>
    <submittedName>
        <fullName evidence="2">N-acetyltransferase</fullName>
    </submittedName>
</protein>
<feature type="domain" description="N-acetyltransferase" evidence="1">
    <location>
        <begin position="81"/>
        <end position="246"/>
    </location>
</feature>
<proteinExistence type="predicted"/>
<organism evidence="2 3">
    <name type="scientific">Hymenobacter nivis</name>
    <dbReference type="NCBI Taxonomy" id="1850093"/>
    <lineage>
        <taxon>Bacteria</taxon>
        <taxon>Pseudomonadati</taxon>
        <taxon>Bacteroidota</taxon>
        <taxon>Cytophagia</taxon>
        <taxon>Cytophagales</taxon>
        <taxon>Hymenobacteraceae</taxon>
        <taxon>Hymenobacter</taxon>
    </lineage>
</organism>
<comment type="caution">
    <text evidence="2">The sequence shown here is derived from an EMBL/GenBank/DDBJ whole genome shotgun (WGS) entry which is preliminary data.</text>
</comment>
<dbReference type="PANTHER" id="PTHR43792">
    <property type="entry name" value="GNAT FAMILY, PUTATIVE (AFU_ORTHOLOGUE AFUA_3G00765)-RELATED-RELATED"/>
    <property type="match status" value="1"/>
</dbReference>
<dbReference type="InterPro" id="IPR051531">
    <property type="entry name" value="N-acetyltransferase"/>
</dbReference>
<name>A0A502H1D8_9BACT</name>
<accession>A0A502H1D8</accession>
<dbReference type="EMBL" id="RCYZ01000002">
    <property type="protein sequence ID" value="TPG67176.1"/>
    <property type="molecule type" value="Genomic_DNA"/>
</dbReference>
<dbReference type="Proteomes" id="UP000317646">
    <property type="component" value="Unassembled WGS sequence"/>
</dbReference>